<proteinExistence type="predicted"/>
<name>A0ABV8KQB9_9ACTN</name>
<dbReference type="Gene3D" id="3.30.720.110">
    <property type="match status" value="1"/>
</dbReference>
<feature type="domain" description="Glyoxalase/fosfomycin resistance/dioxygenase" evidence="1">
    <location>
        <begin position="17"/>
        <end position="124"/>
    </location>
</feature>
<dbReference type="RefSeq" id="WP_377547820.1">
    <property type="nucleotide sequence ID" value="NZ_JBHSBN010000013.1"/>
</dbReference>
<accession>A0ABV8KQB9</accession>
<dbReference type="Proteomes" id="UP001595868">
    <property type="component" value="Unassembled WGS sequence"/>
</dbReference>
<evidence type="ECO:0000259" key="1">
    <source>
        <dbReference type="Pfam" id="PF00903"/>
    </source>
</evidence>
<evidence type="ECO:0000313" key="3">
    <source>
        <dbReference type="Proteomes" id="UP001595868"/>
    </source>
</evidence>
<dbReference type="InterPro" id="IPR029068">
    <property type="entry name" value="Glyas_Bleomycin-R_OHBP_Dase"/>
</dbReference>
<dbReference type="EMBL" id="JBHSBN010000013">
    <property type="protein sequence ID" value="MFC4108065.1"/>
    <property type="molecule type" value="Genomic_DNA"/>
</dbReference>
<reference evidence="3" key="1">
    <citation type="journal article" date="2019" name="Int. J. Syst. Evol. Microbiol.">
        <title>The Global Catalogue of Microorganisms (GCM) 10K type strain sequencing project: providing services to taxonomists for standard genome sequencing and annotation.</title>
        <authorList>
            <consortium name="The Broad Institute Genomics Platform"/>
            <consortium name="The Broad Institute Genome Sequencing Center for Infectious Disease"/>
            <person name="Wu L."/>
            <person name="Ma J."/>
        </authorList>
    </citation>
    <scope>NUCLEOTIDE SEQUENCE [LARGE SCALE GENOMIC DNA]</scope>
    <source>
        <strain evidence="3">2902at01</strain>
    </source>
</reference>
<dbReference type="Gene3D" id="3.30.720.120">
    <property type="match status" value="1"/>
</dbReference>
<dbReference type="SUPFAM" id="SSF54593">
    <property type="entry name" value="Glyoxalase/Bleomycin resistance protein/Dihydroxybiphenyl dioxygenase"/>
    <property type="match status" value="1"/>
</dbReference>
<sequence>MTMPATPEGFATVNPFVITKNADGLIAFLAEVFGGTENQLARTVDVDGLLLHAELRIGNTTVMFGERKPGWPFLPSLLQVYVDEVPATLATARRLGAKVVTEPTDFYGTSFSRFVDPWKNLWWVYQHADAVDWEDDGSASWATDAGGQDAGWSQTTPGLEYIHRTLLETLPTLRE</sequence>
<dbReference type="InterPro" id="IPR004360">
    <property type="entry name" value="Glyas_Fos-R_dOase_dom"/>
</dbReference>
<evidence type="ECO:0000313" key="2">
    <source>
        <dbReference type="EMBL" id="MFC4108065.1"/>
    </source>
</evidence>
<dbReference type="Pfam" id="PF00903">
    <property type="entry name" value="Glyoxalase"/>
    <property type="match status" value="1"/>
</dbReference>
<comment type="caution">
    <text evidence="2">The sequence shown here is derived from an EMBL/GenBank/DDBJ whole genome shotgun (WGS) entry which is preliminary data.</text>
</comment>
<dbReference type="PANTHER" id="PTHR34109:SF1">
    <property type="entry name" value="VOC DOMAIN-CONTAINING PROTEIN"/>
    <property type="match status" value="1"/>
</dbReference>
<organism evidence="2 3">
    <name type="scientific">Micromonospora zhanjiangensis</name>
    <dbReference type="NCBI Taxonomy" id="1522057"/>
    <lineage>
        <taxon>Bacteria</taxon>
        <taxon>Bacillati</taxon>
        <taxon>Actinomycetota</taxon>
        <taxon>Actinomycetes</taxon>
        <taxon>Micromonosporales</taxon>
        <taxon>Micromonosporaceae</taxon>
        <taxon>Micromonospora</taxon>
    </lineage>
</organism>
<protein>
    <submittedName>
        <fullName evidence="2">VOC family protein</fullName>
    </submittedName>
</protein>
<dbReference type="PANTHER" id="PTHR34109">
    <property type="entry name" value="BNAUNNG04460D PROTEIN-RELATED"/>
    <property type="match status" value="1"/>
</dbReference>
<gene>
    <name evidence="2" type="ORF">ACFOX0_19305</name>
</gene>
<keyword evidence="3" id="KW-1185">Reference proteome</keyword>